<dbReference type="InterPro" id="IPR000847">
    <property type="entry name" value="LysR_HTH_N"/>
</dbReference>
<evidence type="ECO:0000259" key="5">
    <source>
        <dbReference type="Pfam" id="PF00126"/>
    </source>
</evidence>
<accession>A0ABR8P5V1</accession>
<dbReference type="Pfam" id="PF03466">
    <property type="entry name" value="LysR_substrate"/>
    <property type="match status" value="1"/>
</dbReference>
<dbReference type="InterPro" id="IPR036390">
    <property type="entry name" value="WH_DNA-bd_sf"/>
</dbReference>
<reference evidence="7 8" key="1">
    <citation type="submission" date="2018-07" db="EMBL/GenBank/DDBJ databases">
        <title>Phylogenomic Insights into understanding Host Adaptation of Lactobacillus reuteri by a novel species, Lactobacillus spp. M31.</title>
        <authorList>
            <person name="Sharma S."/>
            <person name="Patil P."/>
            <person name="Korpole S."/>
            <person name="Patil P.B."/>
        </authorList>
    </citation>
    <scope>NUCLEOTIDE SEQUENCE [LARGE SCALE GENOMIC DNA]</scope>
    <source>
        <strain evidence="7 8">M31</strain>
    </source>
</reference>
<keyword evidence="4" id="KW-0804">Transcription</keyword>
<gene>
    <name evidence="7" type="ORF">DTK66_03035</name>
</gene>
<keyword evidence="8" id="KW-1185">Reference proteome</keyword>
<dbReference type="Gene3D" id="3.40.190.290">
    <property type="match status" value="1"/>
</dbReference>
<name>A0ABR8P5V1_9LACO</name>
<sequence>MSALDFKQIIAFVNLGNTLDYQLAAKKSALTVDELVKEIKNLEQELVVPLIRANGGAVELTAIGKTILPLAEQTVQGQAQLLTTVADYKKKEAQQAVKLTVLPAFANYAIAPLIEQLSQQHKMTIIEDNNPLTSLQEGQSDIAFISYPDADQLSDDIELITVGTDRLAAYVPARNPISQHSTLSLEDLKAEKFLTLNHQTPFAKFVQQVCSAAGFELYSVFEGERGQTLVNMVALGMGVTLLMEQSVSNKLDSKVVKIQIEPAITQQLAFARLKDAERTPEQEALWQALKDSAKN</sequence>
<keyword evidence="3" id="KW-0238">DNA-binding</keyword>
<protein>
    <submittedName>
        <fullName evidence="7">LysR family transcriptional regulator</fullName>
    </submittedName>
</protein>
<dbReference type="EMBL" id="QORN01000009">
    <property type="protein sequence ID" value="MBD5806097.1"/>
    <property type="molecule type" value="Genomic_DNA"/>
</dbReference>
<evidence type="ECO:0000313" key="7">
    <source>
        <dbReference type="EMBL" id="MBD5806097.1"/>
    </source>
</evidence>
<evidence type="ECO:0000256" key="4">
    <source>
        <dbReference type="ARBA" id="ARBA00023163"/>
    </source>
</evidence>
<feature type="domain" description="HTH lysR-type" evidence="5">
    <location>
        <begin position="7"/>
        <end position="64"/>
    </location>
</feature>
<dbReference type="InterPro" id="IPR005119">
    <property type="entry name" value="LysR_subst-bd"/>
</dbReference>
<dbReference type="PANTHER" id="PTHR30346:SF0">
    <property type="entry name" value="HCA OPERON TRANSCRIPTIONAL ACTIVATOR HCAR"/>
    <property type="match status" value="1"/>
</dbReference>
<evidence type="ECO:0000313" key="8">
    <source>
        <dbReference type="Proteomes" id="UP000704341"/>
    </source>
</evidence>
<evidence type="ECO:0000259" key="6">
    <source>
        <dbReference type="Pfam" id="PF03466"/>
    </source>
</evidence>
<dbReference type="SUPFAM" id="SSF46785">
    <property type="entry name" value="Winged helix' DNA-binding domain"/>
    <property type="match status" value="1"/>
</dbReference>
<evidence type="ECO:0000256" key="3">
    <source>
        <dbReference type="ARBA" id="ARBA00023125"/>
    </source>
</evidence>
<dbReference type="RefSeq" id="WP_191667759.1">
    <property type="nucleotide sequence ID" value="NZ_QORN01000009.1"/>
</dbReference>
<dbReference type="SUPFAM" id="SSF53850">
    <property type="entry name" value="Periplasmic binding protein-like II"/>
    <property type="match status" value="1"/>
</dbReference>
<feature type="domain" description="LysR substrate-binding" evidence="6">
    <location>
        <begin position="92"/>
        <end position="292"/>
    </location>
</feature>
<comment type="similarity">
    <text evidence="1">Belongs to the LysR transcriptional regulatory family.</text>
</comment>
<organism evidence="7 8">
    <name type="scientific">Limosilactobacillus walteri</name>
    <dbReference type="NCBI Taxonomy" id="2268022"/>
    <lineage>
        <taxon>Bacteria</taxon>
        <taxon>Bacillati</taxon>
        <taxon>Bacillota</taxon>
        <taxon>Bacilli</taxon>
        <taxon>Lactobacillales</taxon>
        <taxon>Lactobacillaceae</taxon>
        <taxon>Limosilactobacillus</taxon>
    </lineage>
</organism>
<evidence type="ECO:0000256" key="2">
    <source>
        <dbReference type="ARBA" id="ARBA00023015"/>
    </source>
</evidence>
<dbReference type="PANTHER" id="PTHR30346">
    <property type="entry name" value="TRANSCRIPTIONAL DUAL REGULATOR HCAR-RELATED"/>
    <property type="match status" value="1"/>
</dbReference>
<evidence type="ECO:0000256" key="1">
    <source>
        <dbReference type="ARBA" id="ARBA00009437"/>
    </source>
</evidence>
<dbReference type="Pfam" id="PF00126">
    <property type="entry name" value="HTH_1"/>
    <property type="match status" value="1"/>
</dbReference>
<keyword evidence="2" id="KW-0805">Transcription regulation</keyword>
<dbReference type="CDD" id="cd05466">
    <property type="entry name" value="PBP2_LTTR_substrate"/>
    <property type="match status" value="1"/>
</dbReference>
<proteinExistence type="inferred from homology"/>
<dbReference type="Gene3D" id="1.10.10.10">
    <property type="entry name" value="Winged helix-like DNA-binding domain superfamily/Winged helix DNA-binding domain"/>
    <property type="match status" value="1"/>
</dbReference>
<dbReference type="Proteomes" id="UP000704341">
    <property type="component" value="Unassembled WGS sequence"/>
</dbReference>
<dbReference type="InterPro" id="IPR036388">
    <property type="entry name" value="WH-like_DNA-bd_sf"/>
</dbReference>
<comment type="caution">
    <text evidence="7">The sequence shown here is derived from an EMBL/GenBank/DDBJ whole genome shotgun (WGS) entry which is preliminary data.</text>
</comment>